<dbReference type="PANTHER" id="PTHR43540">
    <property type="entry name" value="PEROXYUREIDOACRYLATE/UREIDOACRYLATE AMIDOHYDROLASE-RELATED"/>
    <property type="match status" value="1"/>
</dbReference>
<dbReference type="Proteomes" id="UP000298159">
    <property type="component" value="Unassembled WGS sequence"/>
</dbReference>
<dbReference type="EMBL" id="SRRT01000007">
    <property type="protein sequence ID" value="TGN73711.1"/>
    <property type="molecule type" value="Genomic_DNA"/>
</dbReference>
<dbReference type="RefSeq" id="WP_135787637.1">
    <property type="nucleotide sequence ID" value="NZ_SRRT01000007.1"/>
</dbReference>
<dbReference type="CDD" id="cd00431">
    <property type="entry name" value="cysteine_hydrolases"/>
    <property type="match status" value="1"/>
</dbReference>
<name>A0A4Z1CXN8_9ACTN</name>
<protein>
    <submittedName>
        <fullName evidence="4">Cysteine hydrolase</fullName>
    </submittedName>
</protein>
<dbReference type="AlphaFoldDB" id="A0A4Z1CXN8"/>
<dbReference type="GO" id="GO:0016787">
    <property type="term" value="F:hydrolase activity"/>
    <property type="evidence" value="ECO:0007669"/>
    <property type="project" value="UniProtKB-KW"/>
</dbReference>
<dbReference type="InterPro" id="IPR050272">
    <property type="entry name" value="Isochorismatase-like_hydrls"/>
</dbReference>
<feature type="domain" description="Isochorismatase-like" evidence="3">
    <location>
        <begin position="4"/>
        <end position="164"/>
    </location>
</feature>
<evidence type="ECO:0000313" key="4">
    <source>
        <dbReference type="EMBL" id="TGN73711.1"/>
    </source>
</evidence>
<evidence type="ECO:0000313" key="5">
    <source>
        <dbReference type="Proteomes" id="UP000298159"/>
    </source>
</evidence>
<dbReference type="Gene3D" id="3.40.50.850">
    <property type="entry name" value="Isochorismatase-like"/>
    <property type="match status" value="1"/>
</dbReference>
<evidence type="ECO:0000256" key="1">
    <source>
        <dbReference type="ARBA" id="ARBA00022801"/>
    </source>
</evidence>
<reference evidence="4 5" key="1">
    <citation type="submission" date="2019-04" db="EMBL/GenBank/DDBJ databases">
        <title>Streptomyces sp. nov. Bv016 isolated from bark of Buahinia variegata.</title>
        <authorList>
            <person name="Kanchanasin P."/>
            <person name="Tanasupawat S."/>
            <person name="Yuki M."/>
            <person name="Kudo T."/>
        </authorList>
    </citation>
    <scope>NUCLEOTIDE SEQUENCE [LARGE SCALE GENOMIC DNA]</scope>
    <source>
        <strain evidence="4 5">Bv016</strain>
    </source>
</reference>
<sequence>MSGSVLVVVDLQNDFCDASAAARHGSDPQVVADAAGAAAGVVEQARAAGVEVVFVRFLGDVEHQGPSWRRRDRARRKRPKCLTGSRGAEFHGVVPAAGERVFTKYACFDAFLAEGFERYLRERGVVRLVFAGVFTDVCVDATARTAFQKGFEVSVLTDCTTPLHLPEPVILTFMERVYGARLTTRADPELWAACPSTEEESSRPSMRPAGPVPVTSESTPG</sequence>
<dbReference type="PANTHER" id="PTHR43540:SF1">
    <property type="entry name" value="ISOCHORISMATASE HYDROLASE"/>
    <property type="match status" value="1"/>
</dbReference>
<keyword evidence="5" id="KW-1185">Reference proteome</keyword>
<dbReference type="InterPro" id="IPR036380">
    <property type="entry name" value="Isochorismatase-like_sf"/>
</dbReference>
<evidence type="ECO:0000259" key="3">
    <source>
        <dbReference type="Pfam" id="PF00857"/>
    </source>
</evidence>
<evidence type="ECO:0000256" key="2">
    <source>
        <dbReference type="SAM" id="MobiDB-lite"/>
    </source>
</evidence>
<keyword evidence="1 4" id="KW-0378">Hydrolase</keyword>
<dbReference type="SUPFAM" id="SSF52499">
    <property type="entry name" value="Isochorismatase-like hydrolases"/>
    <property type="match status" value="1"/>
</dbReference>
<proteinExistence type="predicted"/>
<dbReference type="GeneID" id="95450485"/>
<organism evidence="4 5">
    <name type="scientific">Streptomyces bauhiniae</name>
    <dbReference type="NCBI Taxonomy" id="2340725"/>
    <lineage>
        <taxon>Bacteria</taxon>
        <taxon>Bacillati</taxon>
        <taxon>Actinomycetota</taxon>
        <taxon>Actinomycetes</taxon>
        <taxon>Kitasatosporales</taxon>
        <taxon>Streptomycetaceae</taxon>
        <taxon>Streptomyces</taxon>
    </lineage>
</organism>
<gene>
    <name evidence="4" type="ORF">E5083_23190</name>
</gene>
<comment type="caution">
    <text evidence="4">The sequence shown here is derived from an EMBL/GenBank/DDBJ whole genome shotgun (WGS) entry which is preliminary data.</text>
</comment>
<dbReference type="InterPro" id="IPR000868">
    <property type="entry name" value="Isochorismatase-like_dom"/>
</dbReference>
<feature type="region of interest" description="Disordered" evidence="2">
    <location>
        <begin position="194"/>
        <end position="221"/>
    </location>
</feature>
<accession>A0A4Z1CXN8</accession>
<dbReference type="Pfam" id="PF00857">
    <property type="entry name" value="Isochorismatase"/>
    <property type="match status" value="1"/>
</dbReference>